<organism evidence="2 3">
    <name type="scientific">Polyangium spumosum</name>
    <dbReference type="NCBI Taxonomy" id="889282"/>
    <lineage>
        <taxon>Bacteria</taxon>
        <taxon>Pseudomonadati</taxon>
        <taxon>Myxococcota</taxon>
        <taxon>Polyangia</taxon>
        <taxon>Polyangiales</taxon>
        <taxon>Polyangiaceae</taxon>
        <taxon>Polyangium</taxon>
    </lineage>
</organism>
<comment type="caution">
    <text evidence="2">The sequence shown here is derived from an EMBL/GenBank/DDBJ whole genome shotgun (WGS) entry which is preliminary data.</text>
</comment>
<evidence type="ECO:0000313" key="2">
    <source>
        <dbReference type="EMBL" id="MRG95109.1"/>
    </source>
</evidence>
<gene>
    <name evidence="2" type="ORF">GF068_24770</name>
</gene>
<keyword evidence="1" id="KW-0472">Membrane</keyword>
<evidence type="ECO:0000256" key="1">
    <source>
        <dbReference type="SAM" id="Phobius"/>
    </source>
</evidence>
<dbReference type="InterPro" id="IPR045584">
    <property type="entry name" value="Pilin-like"/>
</dbReference>
<name>A0A6N7PT65_9BACT</name>
<dbReference type="OrthoDB" id="9795612at2"/>
<dbReference type="NCBIfam" id="TIGR02532">
    <property type="entry name" value="IV_pilin_GFxxxE"/>
    <property type="match status" value="1"/>
</dbReference>
<proteinExistence type="predicted"/>
<dbReference type="Gene3D" id="3.30.700.10">
    <property type="entry name" value="Glycoprotein, Type 4 Pilin"/>
    <property type="match status" value="1"/>
</dbReference>
<reference evidence="2 3" key="1">
    <citation type="submission" date="2019-10" db="EMBL/GenBank/DDBJ databases">
        <title>A soil myxobacterium in the family Polyangiaceae.</title>
        <authorList>
            <person name="Li Y."/>
            <person name="Wang J."/>
        </authorList>
    </citation>
    <scope>NUCLEOTIDE SEQUENCE [LARGE SCALE GENOMIC DNA]</scope>
    <source>
        <strain evidence="2 3">DSM 14734</strain>
    </source>
</reference>
<dbReference type="EMBL" id="WJIE01000007">
    <property type="protein sequence ID" value="MRG95109.1"/>
    <property type="molecule type" value="Genomic_DNA"/>
</dbReference>
<feature type="transmembrane region" description="Helical" evidence="1">
    <location>
        <begin position="12"/>
        <end position="33"/>
    </location>
</feature>
<keyword evidence="1" id="KW-0812">Transmembrane</keyword>
<keyword evidence="1" id="KW-1133">Transmembrane helix</keyword>
<evidence type="ECO:0000313" key="3">
    <source>
        <dbReference type="Proteomes" id="UP000440224"/>
    </source>
</evidence>
<sequence length="200" mass="21460">MKRRRQNRGFTLVEVMLVVVIIGVLAALAMFGVRRYLAAAKVSEAKQSMGVIARGIAMLTERTAKSEVLPLGGESATSTSVWCPECGGSMTCVAPQTVPAAKKYQPNNSGGQDFDQCCWRCVRFGISDPTYYQYRYSVEQSYLGPPLGGPDPGPTGVEVAAVGDLDGDGTLSTLTLAGTRDTQSGTIRFSTHIFVDNEHE</sequence>
<accession>A0A6N7PT65</accession>
<dbReference type="RefSeq" id="WP_153821937.1">
    <property type="nucleotide sequence ID" value="NZ_WJIE01000007.1"/>
</dbReference>
<dbReference type="Pfam" id="PF07963">
    <property type="entry name" value="N_methyl"/>
    <property type="match status" value="1"/>
</dbReference>
<dbReference type="AlphaFoldDB" id="A0A6N7PT65"/>
<dbReference type="InterPro" id="IPR012902">
    <property type="entry name" value="N_methyl_site"/>
</dbReference>
<dbReference type="PROSITE" id="PS00409">
    <property type="entry name" value="PROKAR_NTER_METHYL"/>
    <property type="match status" value="1"/>
</dbReference>
<keyword evidence="3" id="KW-1185">Reference proteome</keyword>
<dbReference type="SUPFAM" id="SSF54523">
    <property type="entry name" value="Pili subunits"/>
    <property type="match status" value="1"/>
</dbReference>
<dbReference type="Proteomes" id="UP000440224">
    <property type="component" value="Unassembled WGS sequence"/>
</dbReference>
<protein>
    <submittedName>
        <fullName evidence="2">Prepilin-type N-terminal cleavage/methylation domain-containing protein</fullName>
    </submittedName>
</protein>